<dbReference type="GO" id="GO:0016787">
    <property type="term" value="F:hydrolase activity"/>
    <property type="evidence" value="ECO:0007669"/>
    <property type="project" value="InterPro"/>
</dbReference>
<dbReference type="Proteomes" id="UP000033063">
    <property type="component" value="Chromosome"/>
</dbReference>
<dbReference type="Pfam" id="PF04509">
    <property type="entry name" value="CheC"/>
    <property type="match status" value="1"/>
</dbReference>
<dbReference type="SUPFAM" id="SSF103039">
    <property type="entry name" value="CheC-like"/>
    <property type="match status" value="1"/>
</dbReference>
<reference evidence="3 4" key="1">
    <citation type="submission" date="2014-07" db="EMBL/GenBank/DDBJ databases">
        <title>Methanogenic archaea and the global carbon cycle.</title>
        <authorList>
            <person name="Henriksen J.R."/>
            <person name="Luke J."/>
            <person name="Reinhart S."/>
            <person name="Benedict M.N."/>
            <person name="Youngblut N.D."/>
            <person name="Metcalf M.E."/>
            <person name="Whitaker R.J."/>
            <person name="Metcalf W.W."/>
        </authorList>
    </citation>
    <scope>NUCLEOTIDE SEQUENCE [LARGE SCALE GENOMIC DNA]</scope>
    <source>
        <strain evidence="3 4">LYC</strain>
    </source>
</reference>
<dbReference type="AlphaFoldDB" id="A0A0E3LVS2"/>
<dbReference type="Gene3D" id="3.40.1550.10">
    <property type="entry name" value="CheC-like"/>
    <property type="match status" value="1"/>
</dbReference>
<dbReference type="PATRIC" id="fig|1434114.4.peg.1201"/>
<name>A0A0E3LVS2_METMZ</name>
<accession>A0A0E3LVS2</accession>
<evidence type="ECO:0000313" key="4">
    <source>
        <dbReference type="Proteomes" id="UP000033063"/>
    </source>
</evidence>
<dbReference type="EMBL" id="CP009513">
    <property type="protein sequence ID" value="AKB67516.1"/>
    <property type="molecule type" value="Genomic_DNA"/>
</dbReference>
<dbReference type="HOGENOM" id="CLU_3322992_0_0_2"/>
<proteinExistence type="predicted"/>
<dbReference type="InterPro" id="IPR028976">
    <property type="entry name" value="CheC-like_sf"/>
</dbReference>
<dbReference type="GO" id="GO:0006935">
    <property type="term" value="P:chemotaxis"/>
    <property type="evidence" value="ECO:0007669"/>
    <property type="project" value="UniProtKB-KW"/>
</dbReference>
<evidence type="ECO:0000256" key="1">
    <source>
        <dbReference type="ARBA" id="ARBA00022500"/>
    </source>
</evidence>
<keyword evidence="1" id="KW-0145">Chemotaxis</keyword>
<gene>
    <name evidence="3" type="ORF">MSMAL_0973</name>
</gene>
<organism evidence="3 4">
    <name type="scientific">Methanosarcina mazei LYC</name>
    <dbReference type="NCBI Taxonomy" id="1434114"/>
    <lineage>
        <taxon>Archaea</taxon>
        <taxon>Methanobacteriati</taxon>
        <taxon>Methanobacteriota</taxon>
        <taxon>Stenosarchaea group</taxon>
        <taxon>Methanomicrobia</taxon>
        <taxon>Methanosarcinales</taxon>
        <taxon>Methanosarcinaceae</taxon>
        <taxon>Methanosarcina</taxon>
    </lineage>
</organism>
<sequence>MILMTDLDKLGEEEMDVLKELGNIGTGHAATSLSKLLN</sequence>
<evidence type="ECO:0000313" key="3">
    <source>
        <dbReference type="EMBL" id="AKB67516.1"/>
    </source>
</evidence>
<protein>
    <submittedName>
        <fullName evidence="3">Chemotaxis protein CheC--inhibitor of MCP methylation</fullName>
    </submittedName>
</protein>
<dbReference type="InterPro" id="IPR007597">
    <property type="entry name" value="CheC"/>
</dbReference>
<feature type="domain" description="CheC-like protein" evidence="2">
    <location>
        <begin position="13"/>
        <end position="38"/>
    </location>
</feature>
<evidence type="ECO:0000259" key="2">
    <source>
        <dbReference type="Pfam" id="PF04509"/>
    </source>
</evidence>